<dbReference type="KEGG" id="maqu:Maq22A_c20050"/>
<reference evidence="3" key="2">
    <citation type="submission" date="2015-01" db="EMBL/GenBank/DDBJ databases">
        <title>Complete genome sequence of Methylobacterium aquaticum strain 22A.</title>
        <authorList>
            <person name="Tani A."/>
            <person name="Ogura Y."/>
            <person name="Hayashi T."/>
        </authorList>
    </citation>
    <scope>NUCLEOTIDE SEQUENCE [LARGE SCALE GENOMIC DNA]</scope>
    <source>
        <strain evidence="3">MA-22A</strain>
    </source>
</reference>
<evidence type="ECO:0000313" key="2">
    <source>
        <dbReference type="EMBL" id="BAQ47061.1"/>
    </source>
</evidence>
<dbReference type="EMBL" id="AP014704">
    <property type="protein sequence ID" value="BAQ47061.1"/>
    <property type="molecule type" value="Genomic_DNA"/>
</dbReference>
<gene>
    <name evidence="2" type="ORF">Maq22A_c20050</name>
</gene>
<dbReference type="AlphaFoldDB" id="A0A0C6F334"/>
<organism evidence="2 3">
    <name type="scientific">Methylobacterium aquaticum</name>
    <dbReference type="NCBI Taxonomy" id="270351"/>
    <lineage>
        <taxon>Bacteria</taxon>
        <taxon>Pseudomonadati</taxon>
        <taxon>Pseudomonadota</taxon>
        <taxon>Alphaproteobacteria</taxon>
        <taxon>Hyphomicrobiales</taxon>
        <taxon>Methylobacteriaceae</taxon>
        <taxon>Methylobacterium</taxon>
    </lineage>
</organism>
<reference evidence="2 3" key="1">
    <citation type="journal article" date="2015" name="Genome Announc.">
        <title>Complete Genome Sequence of Methylobacterium aquaticum Strain 22A, Isolated from Racomitrium japonicum Moss.</title>
        <authorList>
            <person name="Tani A."/>
            <person name="Ogura Y."/>
            <person name="Hayashi T."/>
            <person name="Kimbara K."/>
        </authorList>
    </citation>
    <scope>NUCLEOTIDE SEQUENCE [LARGE SCALE GENOMIC DNA]</scope>
    <source>
        <strain evidence="2 3">MA-22A</strain>
    </source>
</reference>
<keyword evidence="1" id="KW-1133">Transmembrane helix</keyword>
<keyword evidence="1" id="KW-0472">Membrane</keyword>
<dbReference type="RefSeq" id="WP_060848070.1">
    <property type="nucleotide sequence ID" value="NZ_AP014704.1"/>
</dbReference>
<name>A0A0C6F334_9HYPH</name>
<feature type="transmembrane region" description="Helical" evidence="1">
    <location>
        <begin position="155"/>
        <end position="176"/>
    </location>
</feature>
<keyword evidence="1" id="KW-0812">Transmembrane</keyword>
<dbReference type="Proteomes" id="UP000061432">
    <property type="component" value="Chromosome"/>
</dbReference>
<dbReference type="PATRIC" id="fig|270351.10.peg.3871"/>
<sequence>MSEIEEEVPPGRVVDALDVLLQTPPFLRSPKLARFLRFVVEEELAGRGATIKAYTIATQALGRGPDFDPSLDPSVRVEAGRLRRALEDVYARHAGGLDVRVTIPVGGYRPRFSAIDAAPALAEMAPDPEPDDVPPPVTVRRRPTGGISPRGETMIIALLAGILLVLCIDLALTVSARLAPDPSPTRELAVRRR</sequence>
<evidence type="ECO:0000256" key="1">
    <source>
        <dbReference type="SAM" id="Phobius"/>
    </source>
</evidence>
<dbReference type="STRING" id="270351.Maq22A_c20050"/>
<proteinExistence type="predicted"/>
<dbReference type="OrthoDB" id="100177at2"/>
<accession>A0A0C6F334</accession>
<protein>
    <submittedName>
        <fullName evidence="2">Predicted integral membrane protein</fullName>
    </submittedName>
</protein>
<evidence type="ECO:0000313" key="3">
    <source>
        <dbReference type="Proteomes" id="UP000061432"/>
    </source>
</evidence>